<dbReference type="GO" id="GO:0005634">
    <property type="term" value="C:nucleus"/>
    <property type="evidence" value="ECO:0007669"/>
    <property type="project" value="UniProtKB-SubCell"/>
</dbReference>
<comment type="caution">
    <text evidence="7">The sequence shown here is derived from an EMBL/GenBank/DDBJ whole genome shotgun (WGS) entry which is preliminary data.</text>
</comment>
<keyword evidence="2" id="KW-0507">mRNA processing</keyword>
<gene>
    <name evidence="7" type="ORF">V1264_021750</name>
</gene>
<comment type="subcellular location">
    <subcellularLocation>
        <location evidence="1">Nucleus</location>
    </subcellularLocation>
</comment>
<evidence type="ECO:0000313" key="7">
    <source>
        <dbReference type="EMBL" id="KAK7087739.1"/>
    </source>
</evidence>
<evidence type="ECO:0000256" key="5">
    <source>
        <dbReference type="ARBA" id="ARBA00023242"/>
    </source>
</evidence>
<dbReference type="GO" id="GO:0008380">
    <property type="term" value="P:RNA splicing"/>
    <property type="evidence" value="ECO:0007669"/>
    <property type="project" value="UniProtKB-KW"/>
</dbReference>
<dbReference type="InterPro" id="IPR011990">
    <property type="entry name" value="TPR-like_helical_dom_sf"/>
</dbReference>
<name>A0AAN9FWE5_9CAEN</name>
<protein>
    <recommendedName>
        <fullName evidence="9">Squamous cell carcinoma antigen recognized by T-cells 3</fullName>
    </recommendedName>
</protein>
<dbReference type="PANTHER" id="PTHR17204">
    <property type="entry name" value="PRE-MRNA PROCESSING PROTEIN PRP39-RELATED"/>
    <property type="match status" value="1"/>
</dbReference>
<evidence type="ECO:0000256" key="3">
    <source>
        <dbReference type="ARBA" id="ARBA00022737"/>
    </source>
</evidence>
<dbReference type="GO" id="GO:0006397">
    <property type="term" value="P:mRNA processing"/>
    <property type="evidence" value="ECO:0007669"/>
    <property type="project" value="UniProtKB-KW"/>
</dbReference>
<dbReference type="Pfam" id="PF23240">
    <property type="entry name" value="HAT_PRP39_N"/>
    <property type="match status" value="1"/>
</dbReference>
<keyword evidence="5" id="KW-0539">Nucleus</keyword>
<proteinExistence type="predicted"/>
<dbReference type="SMART" id="SM00386">
    <property type="entry name" value="HAT"/>
    <property type="match status" value="3"/>
</dbReference>
<dbReference type="EMBL" id="JBAMIC010004070">
    <property type="protein sequence ID" value="KAK7087739.1"/>
    <property type="molecule type" value="Genomic_DNA"/>
</dbReference>
<dbReference type="AlphaFoldDB" id="A0AAN9FWE5"/>
<accession>A0AAN9FWE5</accession>
<keyword evidence="3" id="KW-0677">Repeat</keyword>
<dbReference type="PANTHER" id="PTHR17204:SF25">
    <property type="entry name" value="RRM DOMAIN-CONTAINING PROTEIN"/>
    <property type="match status" value="1"/>
</dbReference>
<organism evidence="7 8">
    <name type="scientific">Littorina saxatilis</name>
    <dbReference type="NCBI Taxonomy" id="31220"/>
    <lineage>
        <taxon>Eukaryota</taxon>
        <taxon>Metazoa</taxon>
        <taxon>Spiralia</taxon>
        <taxon>Lophotrochozoa</taxon>
        <taxon>Mollusca</taxon>
        <taxon>Gastropoda</taxon>
        <taxon>Caenogastropoda</taxon>
        <taxon>Littorinimorpha</taxon>
        <taxon>Littorinoidea</taxon>
        <taxon>Littorinidae</taxon>
        <taxon>Littorina</taxon>
    </lineage>
</organism>
<dbReference type="SUPFAM" id="SSF48452">
    <property type="entry name" value="TPR-like"/>
    <property type="match status" value="1"/>
</dbReference>
<evidence type="ECO:0000256" key="6">
    <source>
        <dbReference type="SAM" id="MobiDB-lite"/>
    </source>
</evidence>
<keyword evidence="4" id="KW-0508">mRNA splicing</keyword>
<sequence>MAENMEKEENQPMPSEISDEEGTNDGSDESDSDDTTEQDEARIRELEKEISKNPYLYSSHVELIKKLRELGDLDRLRDARHNMQKHFPLSEEIWLEWLRDEVPLASEQEERDKVETLFNLAVKDYVSVPVWLEFVQFAIGGMGGEGGVQHVRDVFERAVTAVGLHVTQGANVWEAYREFENALLAGLMPQPGAVTTKEQEEAFSAQNQRIASLFKRQLAVPLMG</sequence>
<dbReference type="InterPro" id="IPR003107">
    <property type="entry name" value="HAT"/>
</dbReference>
<evidence type="ECO:0000256" key="1">
    <source>
        <dbReference type="ARBA" id="ARBA00004123"/>
    </source>
</evidence>
<dbReference type="Proteomes" id="UP001374579">
    <property type="component" value="Unassembled WGS sequence"/>
</dbReference>
<evidence type="ECO:0008006" key="9">
    <source>
        <dbReference type="Google" id="ProtNLM"/>
    </source>
</evidence>
<evidence type="ECO:0000256" key="2">
    <source>
        <dbReference type="ARBA" id="ARBA00022664"/>
    </source>
</evidence>
<dbReference type="Gene3D" id="1.25.40.10">
    <property type="entry name" value="Tetratricopeptide repeat domain"/>
    <property type="match status" value="1"/>
</dbReference>
<feature type="compositionally biased region" description="Basic and acidic residues" evidence="6">
    <location>
        <begin position="1"/>
        <end position="10"/>
    </location>
</feature>
<keyword evidence="8" id="KW-1185">Reference proteome</keyword>
<feature type="region of interest" description="Disordered" evidence="6">
    <location>
        <begin position="1"/>
        <end position="42"/>
    </location>
</feature>
<dbReference type="FunFam" id="1.25.40.10:FF:000098">
    <property type="entry name" value="Squamous cell carcinoma antigen recognized by T-cells 3"/>
    <property type="match status" value="1"/>
</dbReference>
<evidence type="ECO:0000256" key="4">
    <source>
        <dbReference type="ARBA" id="ARBA00023187"/>
    </source>
</evidence>
<evidence type="ECO:0000313" key="8">
    <source>
        <dbReference type="Proteomes" id="UP001374579"/>
    </source>
</evidence>
<feature type="compositionally biased region" description="Acidic residues" evidence="6">
    <location>
        <begin position="17"/>
        <end position="38"/>
    </location>
</feature>
<reference evidence="7 8" key="1">
    <citation type="submission" date="2024-02" db="EMBL/GenBank/DDBJ databases">
        <title>Chromosome-scale genome assembly of the rough periwinkle Littorina saxatilis.</title>
        <authorList>
            <person name="De Jode A."/>
            <person name="Faria R."/>
            <person name="Formenti G."/>
            <person name="Sims Y."/>
            <person name="Smith T.P."/>
            <person name="Tracey A."/>
            <person name="Wood J.M.D."/>
            <person name="Zagrodzka Z.B."/>
            <person name="Johannesson K."/>
            <person name="Butlin R.K."/>
            <person name="Leder E.H."/>
        </authorList>
    </citation>
    <scope>NUCLEOTIDE SEQUENCE [LARGE SCALE GENOMIC DNA]</scope>
    <source>
        <strain evidence="7">Snail1</strain>
        <tissue evidence="7">Muscle</tissue>
    </source>
</reference>